<gene>
    <name evidence="1" type="ORF">EJ063_07570</name>
</gene>
<evidence type="ECO:0000313" key="2">
    <source>
        <dbReference type="Proteomes" id="UP000268973"/>
    </source>
</evidence>
<dbReference type="EMBL" id="RXZH01000002">
    <property type="protein sequence ID" value="RTZ16644.1"/>
    <property type="molecule type" value="Genomic_DNA"/>
</dbReference>
<keyword evidence="2" id="KW-1185">Reference proteome</keyword>
<evidence type="ECO:0000313" key="1">
    <source>
        <dbReference type="EMBL" id="RTZ16644.1"/>
    </source>
</evidence>
<dbReference type="RefSeq" id="WP_126573572.1">
    <property type="nucleotide sequence ID" value="NZ_RXZH01000002.1"/>
</dbReference>
<dbReference type="OrthoDB" id="6454534at2"/>
<accession>A0A432CZR6</accession>
<dbReference type="Proteomes" id="UP000268973">
    <property type="component" value="Unassembled WGS sequence"/>
</dbReference>
<dbReference type="PROSITE" id="PS51257">
    <property type="entry name" value="PROKAR_LIPOPROTEIN"/>
    <property type="match status" value="1"/>
</dbReference>
<reference evidence="1 2" key="1">
    <citation type="submission" date="2018-12" db="EMBL/GenBank/DDBJ databases">
        <title>Vibrio sp. isolated from China Sea.</title>
        <authorList>
            <person name="Li Y."/>
        </authorList>
    </citation>
    <scope>NUCLEOTIDE SEQUENCE [LARGE SCALE GENOMIC DNA]</scope>
    <source>
        <strain evidence="1 2">BEI207</strain>
    </source>
</reference>
<name>A0A432CZR6_9VIBR</name>
<comment type="caution">
    <text evidence="1">The sequence shown here is derived from an EMBL/GenBank/DDBJ whole genome shotgun (WGS) entry which is preliminary data.</text>
</comment>
<dbReference type="AlphaFoldDB" id="A0A432CZR6"/>
<organism evidence="1 2">
    <name type="scientific">Vibrio aquaticus</name>
    <dbReference type="NCBI Taxonomy" id="2496559"/>
    <lineage>
        <taxon>Bacteria</taxon>
        <taxon>Pseudomonadati</taxon>
        <taxon>Pseudomonadota</taxon>
        <taxon>Gammaproteobacteria</taxon>
        <taxon>Vibrionales</taxon>
        <taxon>Vibrionaceae</taxon>
        <taxon>Vibrio</taxon>
    </lineage>
</organism>
<proteinExistence type="predicted"/>
<sequence>MKYIWIFVLLIISGCDNIDRQRVGSFSTGDVANKAIVLLENKGIESKIVFEKEMYHIEVNTEHEMNARRLLSEFNFYYKSLDLNDLLESKFSSLSKLETIKSNLLSSRELSNKLNVIPGILKVEVVTSGDEEKQYSVIILSLEPITESRKREIKQFLTGVIKPSDKLTVSYLVNEV</sequence>
<protein>
    <submittedName>
        <fullName evidence="1">Type III secretion protein</fullName>
    </submittedName>
</protein>